<feature type="domain" description="HTH gntR-type" evidence="4">
    <location>
        <begin position="12"/>
        <end position="78"/>
    </location>
</feature>
<evidence type="ECO:0000313" key="6">
    <source>
        <dbReference type="Proteomes" id="UP001139365"/>
    </source>
</evidence>
<evidence type="ECO:0000256" key="2">
    <source>
        <dbReference type="ARBA" id="ARBA00023125"/>
    </source>
</evidence>
<dbReference type="Proteomes" id="UP001139365">
    <property type="component" value="Unassembled WGS sequence"/>
</dbReference>
<dbReference type="SUPFAM" id="SSF48008">
    <property type="entry name" value="GntR ligand-binding domain-like"/>
    <property type="match status" value="1"/>
</dbReference>
<dbReference type="Gene3D" id="1.10.10.10">
    <property type="entry name" value="Winged helix-like DNA-binding domain superfamily/Winged helix DNA-binding domain"/>
    <property type="match status" value="1"/>
</dbReference>
<comment type="caution">
    <text evidence="5">The sequence shown here is derived from an EMBL/GenBank/DDBJ whole genome shotgun (WGS) entry which is preliminary data.</text>
</comment>
<protein>
    <submittedName>
        <fullName evidence="5">GntR family transcriptional regulator</fullName>
    </submittedName>
</protein>
<dbReference type="Gene3D" id="1.20.120.530">
    <property type="entry name" value="GntR ligand-binding domain-like"/>
    <property type="match status" value="1"/>
</dbReference>
<proteinExistence type="predicted"/>
<dbReference type="PANTHER" id="PTHR43537:SF5">
    <property type="entry name" value="UXU OPERON TRANSCRIPTIONAL REGULATOR"/>
    <property type="match status" value="1"/>
</dbReference>
<evidence type="ECO:0000259" key="4">
    <source>
        <dbReference type="PROSITE" id="PS50949"/>
    </source>
</evidence>
<dbReference type="AlphaFoldDB" id="A0AAE3FGM9"/>
<dbReference type="PROSITE" id="PS50949">
    <property type="entry name" value="HTH_GNTR"/>
    <property type="match status" value="1"/>
</dbReference>
<dbReference type="SMART" id="SM00345">
    <property type="entry name" value="HTH_GNTR"/>
    <property type="match status" value="1"/>
</dbReference>
<dbReference type="InterPro" id="IPR036388">
    <property type="entry name" value="WH-like_DNA-bd_sf"/>
</dbReference>
<dbReference type="SUPFAM" id="SSF46785">
    <property type="entry name" value="Winged helix' DNA-binding domain"/>
    <property type="match status" value="1"/>
</dbReference>
<dbReference type="GO" id="GO:0003700">
    <property type="term" value="F:DNA-binding transcription factor activity"/>
    <property type="evidence" value="ECO:0007669"/>
    <property type="project" value="InterPro"/>
</dbReference>
<dbReference type="GO" id="GO:0003677">
    <property type="term" value="F:DNA binding"/>
    <property type="evidence" value="ECO:0007669"/>
    <property type="project" value="UniProtKB-KW"/>
</dbReference>
<dbReference type="Pfam" id="PF00392">
    <property type="entry name" value="GntR"/>
    <property type="match status" value="1"/>
</dbReference>
<accession>A0AAE3FGM9</accession>
<organism evidence="5 6">
    <name type="scientific">Candidatus Colimorpha enterica</name>
    <dbReference type="NCBI Taxonomy" id="3083063"/>
    <lineage>
        <taxon>Bacteria</taxon>
        <taxon>Pseudomonadati</taxon>
        <taxon>Bacteroidota</taxon>
        <taxon>Bacteroidia</taxon>
        <taxon>Bacteroidales</taxon>
        <taxon>Candidatus Colimorpha</taxon>
    </lineage>
</organism>
<dbReference type="PANTHER" id="PTHR43537">
    <property type="entry name" value="TRANSCRIPTIONAL REGULATOR, GNTR FAMILY"/>
    <property type="match status" value="1"/>
</dbReference>
<name>A0AAE3FGM9_9BACT</name>
<dbReference type="EMBL" id="JALEMU010000039">
    <property type="protein sequence ID" value="MCI5755105.1"/>
    <property type="molecule type" value="Genomic_DNA"/>
</dbReference>
<dbReference type="PRINTS" id="PR00035">
    <property type="entry name" value="HTHGNTR"/>
</dbReference>
<keyword evidence="2" id="KW-0238">DNA-binding</keyword>
<sequence>MFTYFNGTLARSAMASGVLETLRKEIIMRNYAPGTKLTEQSICEKYGISRSPARQIIQQLENEGLVTMLDNGCKCTTEFTGHDLNCLYELRNYYELTAVRTIFASKTRLYSRLIETLSRLEDLSGLSQEEILALDVDFHRSIIEMSDNKYILKGYENIAPMLYTLFMISISLYEEQFFREFADRHRLLVRSILCDTEEECLEVFREHHKNAGMRARAALDGITGAGTEK</sequence>
<dbReference type="InterPro" id="IPR036390">
    <property type="entry name" value="WH_DNA-bd_sf"/>
</dbReference>
<gene>
    <name evidence="5" type="ORF">MR241_02285</name>
</gene>
<keyword evidence="1" id="KW-0805">Transcription regulation</keyword>
<dbReference type="InterPro" id="IPR000524">
    <property type="entry name" value="Tscrpt_reg_HTH_GntR"/>
</dbReference>
<evidence type="ECO:0000256" key="3">
    <source>
        <dbReference type="ARBA" id="ARBA00023163"/>
    </source>
</evidence>
<dbReference type="InterPro" id="IPR011711">
    <property type="entry name" value="GntR_C"/>
</dbReference>
<evidence type="ECO:0000256" key="1">
    <source>
        <dbReference type="ARBA" id="ARBA00023015"/>
    </source>
</evidence>
<dbReference type="Pfam" id="PF07729">
    <property type="entry name" value="FCD"/>
    <property type="match status" value="1"/>
</dbReference>
<keyword evidence="3" id="KW-0804">Transcription</keyword>
<evidence type="ECO:0000313" key="5">
    <source>
        <dbReference type="EMBL" id="MCI5755105.1"/>
    </source>
</evidence>
<dbReference type="InterPro" id="IPR008920">
    <property type="entry name" value="TF_FadR/GntR_C"/>
</dbReference>
<reference evidence="5 6" key="1">
    <citation type="submission" date="2022-03" db="EMBL/GenBank/DDBJ databases">
        <title>Metagenome-assembled genomes from swine fecal metagenomes.</title>
        <authorList>
            <person name="Holman D.B."/>
            <person name="Kommadath A."/>
        </authorList>
    </citation>
    <scope>NUCLEOTIDE SEQUENCE [LARGE SCALE GENOMIC DNA]</scope>
    <source>
        <strain evidence="5">SUG147</strain>
    </source>
</reference>